<dbReference type="EMBL" id="GGEC01092468">
    <property type="protein sequence ID" value="MBX72952.1"/>
    <property type="molecule type" value="Transcribed_RNA"/>
</dbReference>
<organism evidence="1">
    <name type="scientific">Rhizophora mucronata</name>
    <name type="common">Asiatic mangrove</name>
    <dbReference type="NCBI Taxonomy" id="61149"/>
    <lineage>
        <taxon>Eukaryota</taxon>
        <taxon>Viridiplantae</taxon>
        <taxon>Streptophyta</taxon>
        <taxon>Embryophyta</taxon>
        <taxon>Tracheophyta</taxon>
        <taxon>Spermatophyta</taxon>
        <taxon>Magnoliopsida</taxon>
        <taxon>eudicotyledons</taxon>
        <taxon>Gunneridae</taxon>
        <taxon>Pentapetalae</taxon>
        <taxon>rosids</taxon>
        <taxon>fabids</taxon>
        <taxon>Malpighiales</taxon>
        <taxon>Rhizophoraceae</taxon>
        <taxon>Rhizophora</taxon>
    </lineage>
</organism>
<protein>
    <submittedName>
        <fullName evidence="1">Uncharacterized protein</fullName>
    </submittedName>
</protein>
<reference evidence="1" key="1">
    <citation type="submission" date="2018-02" db="EMBL/GenBank/DDBJ databases">
        <title>Rhizophora mucronata_Transcriptome.</title>
        <authorList>
            <person name="Meera S.P."/>
            <person name="Sreeshan A."/>
            <person name="Augustine A."/>
        </authorList>
    </citation>
    <scope>NUCLEOTIDE SEQUENCE</scope>
    <source>
        <tissue evidence="1">Leaf</tissue>
    </source>
</reference>
<evidence type="ECO:0000313" key="1">
    <source>
        <dbReference type="EMBL" id="MBX72952.1"/>
    </source>
</evidence>
<name>A0A2P2R116_RHIMU</name>
<sequence length="55" mass="6298">MLHVAYLNNDTALSYFWSGAHHSWGSGLKLEISNNHVRKEQNSTLFRLPLLRNGC</sequence>
<proteinExistence type="predicted"/>
<dbReference type="AlphaFoldDB" id="A0A2P2R116"/>
<accession>A0A2P2R116</accession>